<keyword evidence="4" id="KW-1185">Reference proteome</keyword>
<protein>
    <submittedName>
        <fullName evidence="3">Uncharacterized protein</fullName>
    </submittedName>
</protein>
<keyword evidence="2" id="KW-0812">Transmembrane</keyword>
<feature type="transmembrane region" description="Helical" evidence="2">
    <location>
        <begin position="154"/>
        <end position="172"/>
    </location>
</feature>
<dbReference type="AlphaFoldDB" id="A0A2T7A5R7"/>
<evidence type="ECO:0000313" key="3">
    <source>
        <dbReference type="EMBL" id="PUU83074.1"/>
    </source>
</evidence>
<keyword evidence="2" id="KW-0472">Membrane</keyword>
<dbReference type="Gene3D" id="1.20.5.170">
    <property type="match status" value="1"/>
</dbReference>
<comment type="caution">
    <text evidence="3">The sequence shown here is derived from an EMBL/GenBank/DDBJ whole genome shotgun (WGS) entry which is preliminary data.</text>
</comment>
<keyword evidence="2" id="KW-1133">Transmembrane helix</keyword>
<dbReference type="EMBL" id="NESQ01000018">
    <property type="protein sequence ID" value="PUU83074.1"/>
    <property type="molecule type" value="Genomic_DNA"/>
</dbReference>
<proteinExistence type="predicted"/>
<gene>
    <name evidence="3" type="ORF">B9Z19DRAFT_1119874</name>
</gene>
<accession>A0A2T7A5R7</accession>
<dbReference type="Proteomes" id="UP000244722">
    <property type="component" value="Unassembled WGS sequence"/>
</dbReference>
<reference evidence="3 4" key="1">
    <citation type="submission" date="2017-04" db="EMBL/GenBank/DDBJ databases">
        <title>Draft genome sequence of Tuber borchii Vittad., a whitish edible truffle.</title>
        <authorList>
            <consortium name="DOE Joint Genome Institute"/>
            <person name="Murat C."/>
            <person name="Kuo A."/>
            <person name="Barry K.W."/>
            <person name="Clum A."/>
            <person name="Dockter R.B."/>
            <person name="Fauchery L."/>
            <person name="Iotti M."/>
            <person name="Kohler A."/>
            <person name="Labutti K."/>
            <person name="Lindquist E.A."/>
            <person name="Lipzen A."/>
            <person name="Ohm R.A."/>
            <person name="Wang M."/>
            <person name="Grigoriev I.V."/>
            <person name="Zambonelli A."/>
            <person name="Martin F.M."/>
        </authorList>
    </citation>
    <scope>NUCLEOTIDE SEQUENCE [LARGE SCALE GENOMIC DNA]</scope>
    <source>
        <strain evidence="3 4">Tbo3840</strain>
    </source>
</reference>
<dbReference type="OrthoDB" id="5471005at2759"/>
<feature type="region of interest" description="Disordered" evidence="1">
    <location>
        <begin position="31"/>
        <end position="51"/>
    </location>
</feature>
<name>A0A2T7A5R7_TUBBO</name>
<evidence type="ECO:0000256" key="1">
    <source>
        <dbReference type="SAM" id="MobiDB-lite"/>
    </source>
</evidence>
<feature type="compositionally biased region" description="Basic and acidic residues" evidence="1">
    <location>
        <begin position="38"/>
        <end position="51"/>
    </location>
</feature>
<evidence type="ECO:0000256" key="2">
    <source>
        <dbReference type="SAM" id="Phobius"/>
    </source>
</evidence>
<sequence>MAANMFRFLIRPQEIARVQAIGYLQRQPTHRRLFSADSKPEKEDRGGEEGSTLKKRLWDRVFENDKPLADLRKELKDHEIAIHKAIKDHEIATNNAIKDRETTANKAISNLSARVGTGFAEVRTQFAEVRTDSAEVRTDFAQLKRKISFMQWQIGLVGSAVVAFLGFAGYAIKRAMDAQVVTSVGSEPATESKDVSNGVRKK</sequence>
<evidence type="ECO:0000313" key="4">
    <source>
        <dbReference type="Proteomes" id="UP000244722"/>
    </source>
</evidence>
<organism evidence="3 4">
    <name type="scientific">Tuber borchii</name>
    <name type="common">White truffle</name>
    <dbReference type="NCBI Taxonomy" id="42251"/>
    <lineage>
        <taxon>Eukaryota</taxon>
        <taxon>Fungi</taxon>
        <taxon>Dikarya</taxon>
        <taxon>Ascomycota</taxon>
        <taxon>Pezizomycotina</taxon>
        <taxon>Pezizomycetes</taxon>
        <taxon>Pezizales</taxon>
        <taxon>Tuberaceae</taxon>
        <taxon>Tuber</taxon>
    </lineage>
</organism>